<dbReference type="InterPro" id="IPR013766">
    <property type="entry name" value="Thioredoxin_domain"/>
</dbReference>
<dbReference type="Pfam" id="PF13462">
    <property type="entry name" value="Thioredoxin_4"/>
    <property type="match status" value="1"/>
</dbReference>
<dbReference type="RefSeq" id="WP_080887637.1">
    <property type="nucleotide sequence ID" value="NZ_LT828648.1"/>
</dbReference>
<sequence>MAEPHHHGQSLDLTEHDHVQGEVSAPVVLIEYGDFQCPFSREAVKTVRALQREFDRSLRFVFRHFPLVDKHSHALQAAEAAEAAAAQGQFWAMYTMLFANQWELEYGDLMEYAKQLELDRTQFSESLTTHRHLDRIRTDVGTGRRHGVTGTPTFFINGRRQDGNDDLRALAAAMRHALGS</sequence>
<organism evidence="3 4">
    <name type="scientific">Nitrospira japonica</name>
    <dbReference type="NCBI Taxonomy" id="1325564"/>
    <lineage>
        <taxon>Bacteria</taxon>
        <taxon>Pseudomonadati</taxon>
        <taxon>Nitrospirota</taxon>
        <taxon>Nitrospiria</taxon>
        <taxon>Nitrospirales</taxon>
        <taxon>Nitrospiraceae</taxon>
        <taxon>Nitrospira</taxon>
    </lineage>
</organism>
<name>A0A1W1I8R5_9BACT</name>
<evidence type="ECO:0000313" key="4">
    <source>
        <dbReference type="Proteomes" id="UP000192042"/>
    </source>
</evidence>
<accession>A0A1W1I8R5</accession>
<dbReference type="PROSITE" id="PS51352">
    <property type="entry name" value="THIOREDOXIN_2"/>
    <property type="match status" value="1"/>
</dbReference>
<evidence type="ECO:0000259" key="2">
    <source>
        <dbReference type="PROSITE" id="PS51352"/>
    </source>
</evidence>
<dbReference type="PANTHER" id="PTHR13887:SF55">
    <property type="entry name" value="SLR0313 PROTEIN"/>
    <property type="match status" value="1"/>
</dbReference>
<dbReference type="InterPro" id="IPR012336">
    <property type="entry name" value="Thioredoxin-like_fold"/>
</dbReference>
<dbReference type="InterPro" id="IPR036249">
    <property type="entry name" value="Thioredoxin-like_sf"/>
</dbReference>
<gene>
    <name evidence="3" type="ORF">NSJP_3240</name>
</gene>
<feature type="domain" description="Thioredoxin" evidence="2">
    <location>
        <begin position="1"/>
        <end position="175"/>
    </location>
</feature>
<dbReference type="Gene3D" id="3.40.30.10">
    <property type="entry name" value="Glutaredoxin"/>
    <property type="match status" value="1"/>
</dbReference>
<protein>
    <submittedName>
        <fullName evidence="3">DSBA oxidoreductase</fullName>
    </submittedName>
</protein>
<dbReference type="STRING" id="1325564.NSJP_3240"/>
<proteinExistence type="inferred from homology"/>
<evidence type="ECO:0000256" key="1">
    <source>
        <dbReference type="ARBA" id="ARBA00005791"/>
    </source>
</evidence>
<comment type="similarity">
    <text evidence="1">Belongs to the thioredoxin family. DsbA subfamily.</text>
</comment>
<dbReference type="OrthoDB" id="9784686at2"/>
<dbReference type="PANTHER" id="PTHR13887">
    <property type="entry name" value="GLUTATHIONE S-TRANSFERASE KAPPA"/>
    <property type="match status" value="1"/>
</dbReference>
<dbReference type="SUPFAM" id="SSF52833">
    <property type="entry name" value="Thioredoxin-like"/>
    <property type="match status" value="1"/>
</dbReference>
<dbReference type="EMBL" id="LT828648">
    <property type="protein sequence ID" value="SLM49407.1"/>
    <property type="molecule type" value="Genomic_DNA"/>
</dbReference>
<dbReference type="KEGG" id="nja:NSJP_3240"/>
<dbReference type="AlphaFoldDB" id="A0A1W1I8R5"/>
<keyword evidence="4" id="KW-1185">Reference proteome</keyword>
<dbReference type="Proteomes" id="UP000192042">
    <property type="component" value="Chromosome I"/>
</dbReference>
<evidence type="ECO:0000313" key="3">
    <source>
        <dbReference type="EMBL" id="SLM49407.1"/>
    </source>
</evidence>
<reference evidence="3 4" key="1">
    <citation type="submission" date="2017-03" db="EMBL/GenBank/DDBJ databases">
        <authorList>
            <person name="Afonso C.L."/>
            <person name="Miller P.J."/>
            <person name="Scott M.A."/>
            <person name="Spackman E."/>
            <person name="Goraichik I."/>
            <person name="Dimitrov K.M."/>
            <person name="Suarez D.L."/>
            <person name="Swayne D.E."/>
        </authorList>
    </citation>
    <scope>NUCLEOTIDE SEQUENCE [LARGE SCALE GENOMIC DNA]</scope>
    <source>
        <strain evidence="3">Genome sequencing of Nitrospira japonica strain NJ11</strain>
    </source>
</reference>